<proteinExistence type="inferred from homology"/>
<dbReference type="InterPro" id="IPR000727">
    <property type="entry name" value="T_SNARE_dom"/>
</dbReference>
<comment type="subcellular location">
    <subcellularLocation>
        <location evidence="1">Membrane</location>
        <topology evidence="1">Single-pass type IV membrane protein</topology>
    </subcellularLocation>
</comment>
<evidence type="ECO:0000259" key="10">
    <source>
        <dbReference type="PROSITE" id="PS50192"/>
    </source>
</evidence>
<keyword evidence="7 9" id="KW-0472">Membrane</keyword>
<evidence type="ECO:0000256" key="5">
    <source>
        <dbReference type="ARBA" id="ARBA00022775"/>
    </source>
</evidence>
<dbReference type="Proteomes" id="UP000887540">
    <property type="component" value="Unplaced"/>
</dbReference>
<evidence type="ECO:0000256" key="2">
    <source>
        <dbReference type="ARBA" id="ARBA00009063"/>
    </source>
</evidence>
<dbReference type="Pfam" id="PF05739">
    <property type="entry name" value="SNARE"/>
    <property type="match status" value="1"/>
</dbReference>
<dbReference type="InterPro" id="IPR006012">
    <property type="entry name" value="Syntaxin/epimorphin_CS"/>
</dbReference>
<dbReference type="Gene3D" id="1.20.5.110">
    <property type="match status" value="1"/>
</dbReference>
<evidence type="ECO:0000256" key="1">
    <source>
        <dbReference type="ARBA" id="ARBA00004211"/>
    </source>
</evidence>
<keyword evidence="5" id="KW-0532">Neurotransmitter transport</keyword>
<dbReference type="SMART" id="SM00397">
    <property type="entry name" value="t_SNARE"/>
    <property type="match status" value="1"/>
</dbReference>
<dbReference type="PANTHER" id="PTHR19957:SF307">
    <property type="entry name" value="PROTEIN SSO1-RELATED"/>
    <property type="match status" value="1"/>
</dbReference>
<dbReference type="GO" id="GO:0048278">
    <property type="term" value="P:vesicle docking"/>
    <property type="evidence" value="ECO:0007669"/>
    <property type="project" value="TreeGrafter"/>
</dbReference>
<evidence type="ECO:0000256" key="3">
    <source>
        <dbReference type="ARBA" id="ARBA00022448"/>
    </source>
</evidence>
<dbReference type="GO" id="GO:0006836">
    <property type="term" value="P:neurotransmitter transport"/>
    <property type="evidence" value="ECO:0007669"/>
    <property type="project" value="UniProtKB-KW"/>
</dbReference>
<dbReference type="WBParaSite" id="ACRNAN_scaffold3873.g10112.t1">
    <property type="protein sequence ID" value="ACRNAN_scaffold3873.g10112.t1"/>
    <property type="gene ID" value="ACRNAN_scaffold3873.g10112"/>
</dbReference>
<name>A0A914DSG1_9BILA</name>
<dbReference type="GO" id="GO:0005484">
    <property type="term" value="F:SNAP receptor activity"/>
    <property type="evidence" value="ECO:0007669"/>
    <property type="project" value="InterPro"/>
</dbReference>
<keyword evidence="11" id="KW-1185">Reference proteome</keyword>
<dbReference type="InterPro" id="IPR006011">
    <property type="entry name" value="Syntaxin_N"/>
</dbReference>
<comment type="similarity">
    <text evidence="2">Belongs to the syntaxin family.</text>
</comment>
<reference evidence="12" key="1">
    <citation type="submission" date="2022-11" db="UniProtKB">
        <authorList>
            <consortium name="WormBaseParasite"/>
        </authorList>
    </citation>
    <scope>IDENTIFICATION</scope>
</reference>
<organism evidence="11 12">
    <name type="scientific">Acrobeloides nanus</name>
    <dbReference type="NCBI Taxonomy" id="290746"/>
    <lineage>
        <taxon>Eukaryota</taxon>
        <taxon>Metazoa</taxon>
        <taxon>Ecdysozoa</taxon>
        <taxon>Nematoda</taxon>
        <taxon>Chromadorea</taxon>
        <taxon>Rhabditida</taxon>
        <taxon>Tylenchina</taxon>
        <taxon>Cephalobomorpha</taxon>
        <taxon>Cephaloboidea</taxon>
        <taxon>Cephalobidae</taxon>
        <taxon>Acrobeloides</taxon>
    </lineage>
</organism>
<dbReference type="SUPFAM" id="SSF47661">
    <property type="entry name" value="t-snare proteins"/>
    <property type="match status" value="1"/>
</dbReference>
<evidence type="ECO:0000313" key="11">
    <source>
        <dbReference type="Proteomes" id="UP000887540"/>
    </source>
</evidence>
<evidence type="ECO:0000256" key="8">
    <source>
        <dbReference type="SAM" id="Coils"/>
    </source>
</evidence>
<keyword evidence="8" id="KW-0175">Coiled coil</keyword>
<evidence type="ECO:0000256" key="7">
    <source>
        <dbReference type="ARBA" id="ARBA00023136"/>
    </source>
</evidence>
<keyword evidence="3" id="KW-0813">Transport</keyword>
<dbReference type="Gene3D" id="1.20.58.70">
    <property type="match status" value="1"/>
</dbReference>
<evidence type="ECO:0000256" key="6">
    <source>
        <dbReference type="ARBA" id="ARBA00022989"/>
    </source>
</evidence>
<feature type="domain" description="T-SNARE coiled-coil homology" evidence="10">
    <location>
        <begin position="148"/>
        <end position="210"/>
    </location>
</feature>
<dbReference type="GO" id="GO:0006886">
    <property type="term" value="P:intracellular protein transport"/>
    <property type="evidence" value="ECO:0007669"/>
    <property type="project" value="InterPro"/>
</dbReference>
<evidence type="ECO:0000256" key="9">
    <source>
        <dbReference type="SAM" id="Phobius"/>
    </source>
</evidence>
<dbReference type="Pfam" id="PF00804">
    <property type="entry name" value="Syntaxin"/>
    <property type="match status" value="1"/>
</dbReference>
<dbReference type="GO" id="GO:0031201">
    <property type="term" value="C:SNARE complex"/>
    <property type="evidence" value="ECO:0007669"/>
    <property type="project" value="TreeGrafter"/>
</dbReference>
<dbReference type="GO" id="GO:0012505">
    <property type="term" value="C:endomembrane system"/>
    <property type="evidence" value="ECO:0007669"/>
    <property type="project" value="TreeGrafter"/>
</dbReference>
<dbReference type="AlphaFoldDB" id="A0A914DSG1"/>
<dbReference type="GO" id="GO:0005886">
    <property type="term" value="C:plasma membrane"/>
    <property type="evidence" value="ECO:0007669"/>
    <property type="project" value="TreeGrafter"/>
</dbReference>
<dbReference type="CDD" id="cd15848">
    <property type="entry name" value="SNARE_syntaxin1-like"/>
    <property type="match status" value="1"/>
</dbReference>
<dbReference type="GO" id="GO:0006887">
    <property type="term" value="P:exocytosis"/>
    <property type="evidence" value="ECO:0007669"/>
    <property type="project" value="TreeGrafter"/>
</dbReference>
<protein>
    <submittedName>
        <fullName evidence="12">t-SNARE coiled-coil homology domain-containing protein</fullName>
    </submittedName>
</protein>
<feature type="transmembrane region" description="Helical" evidence="9">
    <location>
        <begin position="222"/>
        <end position="249"/>
    </location>
</feature>
<keyword evidence="4 9" id="KW-0812">Transmembrane</keyword>
<evidence type="ECO:0000256" key="4">
    <source>
        <dbReference type="ARBA" id="ARBA00022692"/>
    </source>
</evidence>
<dbReference type="InterPro" id="IPR045242">
    <property type="entry name" value="Syntaxin"/>
</dbReference>
<evidence type="ECO:0000313" key="12">
    <source>
        <dbReference type="WBParaSite" id="ACRNAN_scaffold3873.g10112.t1"/>
    </source>
</evidence>
<sequence length="252" mass="29389">MFRRRNELVMLRTRRNGCSARSVTTMGPELSENLNSKLEKFKSHSHSVNNDLKELNREINRSVESNEANFKIKKNQMMTTNRKFHNLMVEFNNEQVKYRDKSQQRIRSYLQISGVEMDDDAIEKAIENGRIYDTVSILLAERDKKAIFEDVKSRHEDILKLEASIRELHEIFQDMSMLVESQGEILNNIEANVNAATDYANRAFRNVVQAKKARNRNIKLKIFAAICTIILIIILFFVGTAVFCFYLPFVCR</sequence>
<dbReference type="GO" id="GO:0000149">
    <property type="term" value="F:SNARE binding"/>
    <property type="evidence" value="ECO:0007669"/>
    <property type="project" value="TreeGrafter"/>
</dbReference>
<feature type="coiled-coil region" evidence="8">
    <location>
        <begin position="38"/>
        <end position="69"/>
    </location>
</feature>
<dbReference type="GO" id="GO:0006906">
    <property type="term" value="P:vesicle fusion"/>
    <property type="evidence" value="ECO:0007669"/>
    <property type="project" value="TreeGrafter"/>
</dbReference>
<keyword evidence="6 9" id="KW-1133">Transmembrane helix</keyword>
<dbReference type="PROSITE" id="PS50192">
    <property type="entry name" value="T_SNARE"/>
    <property type="match status" value="1"/>
</dbReference>
<dbReference type="PROSITE" id="PS00914">
    <property type="entry name" value="SYNTAXIN"/>
    <property type="match status" value="1"/>
</dbReference>
<dbReference type="PANTHER" id="PTHR19957">
    <property type="entry name" value="SYNTAXIN"/>
    <property type="match status" value="1"/>
</dbReference>
<accession>A0A914DSG1</accession>
<dbReference type="InterPro" id="IPR010989">
    <property type="entry name" value="SNARE"/>
</dbReference>